<dbReference type="EMBL" id="JABBWK010000004">
    <property type="protein sequence ID" value="KAG1906581.1"/>
    <property type="molecule type" value="Genomic_DNA"/>
</dbReference>
<evidence type="ECO:0000256" key="1">
    <source>
        <dbReference type="SAM" id="Phobius"/>
    </source>
</evidence>
<protein>
    <submittedName>
        <fullName evidence="2">Uncharacterized protein</fullName>
    </submittedName>
</protein>
<evidence type="ECO:0000313" key="2">
    <source>
        <dbReference type="EMBL" id="KAG1906581.1"/>
    </source>
</evidence>
<keyword evidence="3" id="KW-1185">Reference proteome</keyword>
<sequence>MIGQVRSEDATHLKKSISRYTSYDSNGLEPAIFPDSKDSCTKMGLNHPQLVRMLCPVKHLVEYQKSPSQTKSKIESGKIKMDSNAWPALLYNGKVAGEPFIQQNMQDGLFEGYIVEHVVFSFFNCALVFLINIFCSRC</sequence>
<dbReference type="AlphaFoldDB" id="A0AAD4HS54"/>
<dbReference type="InterPro" id="IPR046521">
    <property type="entry name" value="DUF6698"/>
</dbReference>
<gene>
    <name evidence="2" type="ORF">F5891DRAFT_941926</name>
</gene>
<organism evidence="2 3">
    <name type="scientific">Suillus fuscotomentosus</name>
    <dbReference type="NCBI Taxonomy" id="1912939"/>
    <lineage>
        <taxon>Eukaryota</taxon>
        <taxon>Fungi</taxon>
        <taxon>Dikarya</taxon>
        <taxon>Basidiomycota</taxon>
        <taxon>Agaricomycotina</taxon>
        <taxon>Agaricomycetes</taxon>
        <taxon>Agaricomycetidae</taxon>
        <taxon>Boletales</taxon>
        <taxon>Suillineae</taxon>
        <taxon>Suillaceae</taxon>
        <taxon>Suillus</taxon>
    </lineage>
</organism>
<reference evidence="2" key="1">
    <citation type="journal article" date="2020" name="New Phytol.">
        <title>Comparative genomics reveals dynamic genome evolution in host specialist ectomycorrhizal fungi.</title>
        <authorList>
            <person name="Lofgren L.A."/>
            <person name="Nguyen N.H."/>
            <person name="Vilgalys R."/>
            <person name="Ruytinx J."/>
            <person name="Liao H.L."/>
            <person name="Branco S."/>
            <person name="Kuo A."/>
            <person name="LaButti K."/>
            <person name="Lipzen A."/>
            <person name="Andreopoulos W."/>
            <person name="Pangilinan J."/>
            <person name="Riley R."/>
            <person name="Hundley H."/>
            <person name="Na H."/>
            <person name="Barry K."/>
            <person name="Grigoriev I.V."/>
            <person name="Stajich J.E."/>
            <person name="Kennedy P.G."/>
        </authorList>
    </citation>
    <scope>NUCLEOTIDE SEQUENCE</scope>
    <source>
        <strain evidence="2">FC203</strain>
    </source>
</reference>
<feature type="transmembrane region" description="Helical" evidence="1">
    <location>
        <begin position="114"/>
        <end position="135"/>
    </location>
</feature>
<dbReference type="Pfam" id="PF20414">
    <property type="entry name" value="DUF6698"/>
    <property type="match status" value="1"/>
</dbReference>
<dbReference type="GeneID" id="64668670"/>
<proteinExistence type="predicted"/>
<dbReference type="RefSeq" id="XP_041232156.1">
    <property type="nucleotide sequence ID" value="XM_041374372.1"/>
</dbReference>
<keyword evidence="1" id="KW-0812">Transmembrane</keyword>
<name>A0AAD4HS54_9AGAM</name>
<evidence type="ECO:0000313" key="3">
    <source>
        <dbReference type="Proteomes" id="UP001195769"/>
    </source>
</evidence>
<keyword evidence="1" id="KW-1133">Transmembrane helix</keyword>
<dbReference type="Proteomes" id="UP001195769">
    <property type="component" value="Unassembled WGS sequence"/>
</dbReference>
<accession>A0AAD4HS54</accession>
<keyword evidence="1" id="KW-0472">Membrane</keyword>
<comment type="caution">
    <text evidence="2">The sequence shown here is derived from an EMBL/GenBank/DDBJ whole genome shotgun (WGS) entry which is preliminary data.</text>
</comment>